<accession>A0ABW0M3V4</accession>
<dbReference type="PROSITE" id="PS50977">
    <property type="entry name" value="HTH_TETR_2"/>
    <property type="match status" value="1"/>
</dbReference>
<feature type="DNA-binding region" description="H-T-H motif" evidence="2">
    <location>
        <begin position="41"/>
        <end position="60"/>
    </location>
</feature>
<evidence type="ECO:0000256" key="2">
    <source>
        <dbReference type="PROSITE-ProRule" id="PRU00335"/>
    </source>
</evidence>
<dbReference type="InterPro" id="IPR049513">
    <property type="entry name" value="TetR_C_40"/>
</dbReference>
<dbReference type="Gene3D" id="1.10.357.10">
    <property type="entry name" value="Tetracycline Repressor, domain 2"/>
    <property type="match status" value="1"/>
</dbReference>
<protein>
    <submittedName>
        <fullName evidence="4">TetR/AcrR family transcriptional regulator</fullName>
    </submittedName>
</protein>
<dbReference type="InterPro" id="IPR001647">
    <property type="entry name" value="HTH_TetR"/>
</dbReference>
<dbReference type="InterPro" id="IPR050624">
    <property type="entry name" value="HTH-type_Tx_Regulator"/>
</dbReference>
<dbReference type="InterPro" id="IPR009057">
    <property type="entry name" value="Homeodomain-like_sf"/>
</dbReference>
<dbReference type="Pfam" id="PF21306">
    <property type="entry name" value="TetR_C_40"/>
    <property type="match status" value="1"/>
</dbReference>
<keyword evidence="5" id="KW-1185">Reference proteome</keyword>
<dbReference type="PRINTS" id="PR00455">
    <property type="entry name" value="HTHTETR"/>
</dbReference>
<keyword evidence="1 2" id="KW-0238">DNA-binding</keyword>
<dbReference type="RefSeq" id="WP_378994467.1">
    <property type="nucleotide sequence ID" value="NZ_JBHSMT010000005.1"/>
</dbReference>
<reference evidence="5" key="1">
    <citation type="journal article" date="2019" name="Int. J. Syst. Evol. Microbiol.">
        <title>The Global Catalogue of Microorganisms (GCM) 10K type strain sequencing project: providing services to taxonomists for standard genome sequencing and annotation.</title>
        <authorList>
            <consortium name="The Broad Institute Genomics Platform"/>
            <consortium name="The Broad Institute Genome Sequencing Center for Infectious Disease"/>
            <person name="Wu L."/>
            <person name="Ma J."/>
        </authorList>
    </citation>
    <scope>NUCLEOTIDE SEQUENCE [LARGE SCALE GENOMIC DNA]</scope>
    <source>
        <strain evidence="5">JCM 17066</strain>
    </source>
</reference>
<proteinExistence type="predicted"/>
<comment type="caution">
    <text evidence="4">The sequence shown here is derived from an EMBL/GenBank/DDBJ whole genome shotgun (WGS) entry which is preliminary data.</text>
</comment>
<evidence type="ECO:0000313" key="5">
    <source>
        <dbReference type="Proteomes" id="UP001596045"/>
    </source>
</evidence>
<dbReference type="Proteomes" id="UP001596045">
    <property type="component" value="Unassembled WGS sequence"/>
</dbReference>
<evidence type="ECO:0000256" key="1">
    <source>
        <dbReference type="ARBA" id="ARBA00023125"/>
    </source>
</evidence>
<gene>
    <name evidence="4" type="ORF">ACFPM8_02120</name>
</gene>
<organism evidence="4 5">
    <name type="scientific">Paraherbaspirillum soli</name>
    <dbReference type="NCBI Taxonomy" id="631222"/>
    <lineage>
        <taxon>Bacteria</taxon>
        <taxon>Pseudomonadati</taxon>
        <taxon>Pseudomonadota</taxon>
        <taxon>Betaproteobacteria</taxon>
        <taxon>Burkholderiales</taxon>
        <taxon>Oxalobacteraceae</taxon>
        <taxon>Paraherbaspirillum</taxon>
    </lineage>
</organism>
<dbReference type="Pfam" id="PF00440">
    <property type="entry name" value="TetR_N"/>
    <property type="match status" value="1"/>
</dbReference>
<name>A0ABW0M3V4_9BURK</name>
<dbReference type="EMBL" id="JBHSMT010000005">
    <property type="protein sequence ID" value="MFC5472745.1"/>
    <property type="molecule type" value="Genomic_DNA"/>
</dbReference>
<dbReference type="PANTHER" id="PTHR43479:SF11">
    <property type="entry name" value="ACREF_ENVCD OPERON REPRESSOR-RELATED"/>
    <property type="match status" value="1"/>
</dbReference>
<dbReference type="PANTHER" id="PTHR43479">
    <property type="entry name" value="ACREF/ENVCD OPERON REPRESSOR-RELATED"/>
    <property type="match status" value="1"/>
</dbReference>
<feature type="domain" description="HTH tetR-type" evidence="3">
    <location>
        <begin position="19"/>
        <end position="78"/>
    </location>
</feature>
<sequence length="226" mass="24966">MKSENTPDHRTRVAAKRREKTRAKLLESALHVFSRKGPQAVIEDVIAQAGMARGSFYNYFHTNEELLEALANEINNELVRAIDPLVQRLANPVERVASGTRMLLHAITQFPQLGHFLSRLPLPTANSNRLGLRFLVRDVAAGISAQLFRHIEQRVAVDLVTGVVLSAAYALGSETLQHDYPEQSVRQMLQGLGVDGVEAQRIVALPLSVLMLPDSALLLRVQPDPA</sequence>
<dbReference type="SUPFAM" id="SSF46689">
    <property type="entry name" value="Homeodomain-like"/>
    <property type="match status" value="1"/>
</dbReference>
<evidence type="ECO:0000313" key="4">
    <source>
        <dbReference type="EMBL" id="MFC5472745.1"/>
    </source>
</evidence>
<evidence type="ECO:0000259" key="3">
    <source>
        <dbReference type="PROSITE" id="PS50977"/>
    </source>
</evidence>